<evidence type="ECO:0008006" key="2">
    <source>
        <dbReference type="Google" id="ProtNLM"/>
    </source>
</evidence>
<organism evidence="1">
    <name type="scientific">uncultured marine thaumarchaeote KM3_84_A09</name>
    <dbReference type="NCBI Taxonomy" id="1456310"/>
    <lineage>
        <taxon>Archaea</taxon>
        <taxon>Nitrososphaerota</taxon>
        <taxon>environmental samples</taxon>
    </lineage>
</organism>
<dbReference type="PIRSF" id="PIRSF019202">
    <property type="entry name" value="UCP019202"/>
    <property type="match status" value="1"/>
</dbReference>
<dbReference type="Pfam" id="PF04254">
    <property type="entry name" value="DUF432"/>
    <property type="match status" value="1"/>
</dbReference>
<dbReference type="EMBL" id="KF901117">
    <property type="protein sequence ID" value="AIF18701.1"/>
    <property type="molecule type" value="Genomic_DNA"/>
</dbReference>
<proteinExistence type="predicted"/>
<sequence length="253" mass="28585">MKIMSDNSELTFSNFGIYDLVDQLELILPNTLIKFHRISENAFSYYRKNSEGNVVEKIIPVKSQDVKIELAPIRPLNYPARRTNHILLQFDKEIYLSENSAASIFVNCPIEIGIFLIHNSKHDSLDWITCDPLNSRFGLYGSPDTGTLCKYAKVTMATGYDDSNPYIEGVIQIVVENTLSFGHTISKVVFPITDNTLYYQNSKTIIDGLKITMKKRAAVNIADVQTTSLDTDWVASPTWEDKTTSAHMEMGLE</sequence>
<evidence type="ECO:0000313" key="1">
    <source>
        <dbReference type="EMBL" id="AIF18701.1"/>
    </source>
</evidence>
<accession>A0A075HQQ8</accession>
<name>A0A075HQQ8_9ARCH</name>
<reference evidence="1" key="1">
    <citation type="journal article" date="2014" name="Genome Biol. Evol.">
        <title>Pangenome evidence for extensive interdomain horizontal transfer affecting lineage core and shell genes in uncultured planktonic thaumarchaeota and euryarchaeota.</title>
        <authorList>
            <person name="Deschamps P."/>
            <person name="Zivanovic Y."/>
            <person name="Moreira D."/>
            <person name="Rodriguez-Valera F."/>
            <person name="Lopez-Garcia P."/>
        </authorList>
    </citation>
    <scope>NUCLEOTIDE SEQUENCE</scope>
</reference>
<protein>
    <recommendedName>
        <fullName evidence="2">DUF432 domain-containing protein</fullName>
    </recommendedName>
</protein>
<dbReference type="InterPro" id="IPR007366">
    <property type="entry name" value="DUF432"/>
</dbReference>
<dbReference type="AlphaFoldDB" id="A0A075HQQ8"/>